<dbReference type="EMBL" id="JNVM01000003">
    <property type="protein sequence ID" value="KEQ27520.1"/>
    <property type="molecule type" value="Genomic_DNA"/>
</dbReference>
<dbReference type="Gene3D" id="3.30.1490.480">
    <property type="entry name" value="Endolytic murein transglycosylase"/>
    <property type="match status" value="1"/>
</dbReference>
<proteinExistence type="predicted"/>
<name>A0A081P9Z7_9BACL</name>
<protein>
    <submittedName>
        <fullName evidence="1">Uncharacterized protein</fullName>
    </submittedName>
</protein>
<reference evidence="1 2" key="1">
    <citation type="submission" date="2014-06" db="EMBL/GenBank/DDBJ databases">
        <title>Draft genome sequence of Paenibacillus sp. MSt1.</title>
        <authorList>
            <person name="Aw Y.K."/>
            <person name="Ong K.S."/>
            <person name="Gan H.M."/>
            <person name="Lee S.M."/>
        </authorList>
    </citation>
    <scope>NUCLEOTIDE SEQUENCE [LARGE SCALE GENOMIC DNA]</scope>
    <source>
        <strain evidence="1 2">MSt1</strain>
    </source>
</reference>
<dbReference type="Proteomes" id="UP000028123">
    <property type="component" value="Unassembled WGS sequence"/>
</dbReference>
<dbReference type="eggNOG" id="ENOG5033NWH">
    <property type="taxonomic scope" value="Bacteria"/>
</dbReference>
<organism evidence="1 2">
    <name type="scientific">Paenibacillus tyrfis</name>
    <dbReference type="NCBI Taxonomy" id="1501230"/>
    <lineage>
        <taxon>Bacteria</taxon>
        <taxon>Bacillati</taxon>
        <taxon>Bacillota</taxon>
        <taxon>Bacilli</taxon>
        <taxon>Bacillales</taxon>
        <taxon>Paenibacillaceae</taxon>
        <taxon>Paenibacillus</taxon>
    </lineage>
</organism>
<dbReference type="OrthoDB" id="2617768at2"/>
<dbReference type="RefSeq" id="WP_036676386.1">
    <property type="nucleotide sequence ID" value="NZ_FYEP01000016.1"/>
</dbReference>
<comment type="caution">
    <text evidence="1">The sequence shown here is derived from an EMBL/GenBank/DDBJ whole genome shotgun (WGS) entry which is preliminary data.</text>
</comment>
<gene>
    <name evidence="1" type="ORF">ET33_19955</name>
</gene>
<dbReference type="AlphaFoldDB" id="A0A081P9Z7"/>
<keyword evidence="2" id="KW-1185">Reference proteome</keyword>
<evidence type="ECO:0000313" key="1">
    <source>
        <dbReference type="EMBL" id="KEQ27520.1"/>
    </source>
</evidence>
<accession>A0A081P9Z7</accession>
<evidence type="ECO:0000313" key="2">
    <source>
        <dbReference type="Proteomes" id="UP000028123"/>
    </source>
</evidence>
<sequence length="169" mass="18345">MLKNKSLLYGLGTGLILGAVLLQLMNAVAPSSSAASKQPAAGQAPEEMDRVRLKEVASTYFNVYDKSQKLYDQPQVDAMIAQKLKEERDKQAAQPQSAASDKETYIYVSKGMTAAQVADLLQQSGVIADRTAFVDAMKQKQMNDKIISGLHIFKGAQELPQVIANLTTP</sequence>